<organism evidence="2 3">
    <name type="scientific">Lithospermum erythrorhizon</name>
    <name type="common">Purple gromwell</name>
    <name type="synonym">Lithospermum officinale var. erythrorhizon</name>
    <dbReference type="NCBI Taxonomy" id="34254"/>
    <lineage>
        <taxon>Eukaryota</taxon>
        <taxon>Viridiplantae</taxon>
        <taxon>Streptophyta</taxon>
        <taxon>Embryophyta</taxon>
        <taxon>Tracheophyta</taxon>
        <taxon>Spermatophyta</taxon>
        <taxon>Magnoliopsida</taxon>
        <taxon>eudicotyledons</taxon>
        <taxon>Gunneridae</taxon>
        <taxon>Pentapetalae</taxon>
        <taxon>asterids</taxon>
        <taxon>lamiids</taxon>
        <taxon>Boraginales</taxon>
        <taxon>Boraginaceae</taxon>
        <taxon>Boraginoideae</taxon>
        <taxon>Lithospermeae</taxon>
        <taxon>Lithospermum</taxon>
    </lineage>
</organism>
<dbReference type="Pfam" id="PF14223">
    <property type="entry name" value="Retrotran_gag_2"/>
    <property type="match status" value="1"/>
</dbReference>
<evidence type="ECO:0000313" key="2">
    <source>
        <dbReference type="EMBL" id="GAA0155285.1"/>
    </source>
</evidence>
<dbReference type="EMBL" id="BAABME010002585">
    <property type="protein sequence ID" value="GAA0155285.1"/>
    <property type="molecule type" value="Genomic_DNA"/>
</dbReference>
<feature type="compositionally biased region" description="Low complexity" evidence="1">
    <location>
        <begin position="28"/>
        <end position="42"/>
    </location>
</feature>
<reference evidence="2 3" key="1">
    <citation type="submission" date="2024-01" db="EMBL/GenBank/DDBJ databases">
        <title>The complete chloroplast genome sequence of Lithospermum erythrorhizon: insights into the phylogenetic relationship among Boraginaceae species and the maternal lineages of purple gromwells.</title>
        <authorList>
            <person name="Okada T."/>
            <person name="Watanabe K."/>
        </authorList>
    </citation>
    <scope>NUCLEOTIDE SEQUENCE [LARGE SCALE GENOMIC DNA]</scope>
</reference>
<sequence>MVRPKYPFPYWLEKTTNNRDRTIETRCTDTTTETSTSSPNKPTTDHEAIKKWRIKASKAMYALTVATEDDLLQRIKDAQTPKDACDTFAAIFARKNDAKLKRLENELLSISQRNMTVSQYFSKVKSLSEDI</sequence>
<name>A0AAV3PY70_LITER</name>
<comment type="caution">
    <text evidence="2">The sequence shown here is derived from an EMBL/GenBank/DDBJ whole genome shotgun (WGS) entry which is preliminary data.</text>
</comment>
<evidence type="ECO:0000313" key="3">
    <source>
        <dbReference type="Proteomes" id="UP001454036"/>
    </source>
</evidence>
<gene>
    <name evidence="2" type="ORF">LIER_13047</name>
</gene>
<dbReference type="Proteomes" id="UP001454036">
    <property type="component" value="Unassembled WGS sequence"/>
</dbReference>
<dbReference type="AlphaFoldDB" id="A0AAV3PY70"/>
<proteinExistence type="predicted"/>
<accession>A0AAV3PY70</accession>
<keyword evidence="3" id="KW-1185">Reference proteome</keyword>
<feature type="region of interest" description="Disordered" evidence="1">
    <location>
        <begin position="21"/>
        <end position="46"/>
    </location>
</feature>
<evidence type="ECO:0008006" key="4">
    <source>
        <dbReference type="Google" id="ProtNLM"/>
    </source>
</evidence>
<protein>
    <recommendedName>
        <fullName evidence="4">Retrotransposon gag domain-containing protein</fullName>
    </recommendedName>
</protein>
<evidence type="ECO:0000256" key="1">
    <source>
        <dbReference type="SAM" id="MobiDB-lite"/>
    </source>
</evidence>